<dbReference type="InterPro" id="IPR010496">
    <property type="entry name" value="AL/BT2_dom"/>
</dbReference>
<protein>
    <submittedName>
        <fullName evidence="2">DUF1080 domain-containing protein</fullName>
    </submittedName>
</protein>
<keyword evidence="3" id="KW-1185">Reference proteome</keyword>
<feature type="domain" description="3-keto-alpha-glucoside-1,2-lyase/3-keto-2-hydroxy-glucal hydratase" evidence="1">
    <location>
        <begin position="25"/>
        <end position="220"/>
    </location>
</feature>
<dbReference type="EMBL" id="CP134536">
    <property type="protein sequence ID" value="WNH11577.1"/>
    <property type="molecule type" value="Genomic_DNA"/>
</dbReference>
<reference evidence="2 3" key="1">
    <citation type="submission" date="2023-09" db="EMBL/GenBank/DDBJ databases">
        <title>Thalassobella suaedae gen. nov., sp. nov., a marine bacterium of the family Flavobacteriaceae isolated from a halophyte Suaeda japonica.</title>
        <authorList>
            <person name="Lee S.Y."/>
            <person name="Hwang C.Y."/>
        </authorList>
    </citation>
    <scope>NUCLEOTIDE SEQUENCE [LARGE SCALE GENOMIC DNA]</scope>
    <source>
        <strain evidence="2 3">HL-DH10</strain>
    </source>
</reference>
<sequence>MKHFLCHFLLLLFLLGFQLGYTQKTKNLFNSTNLKGWYAFEAKTGKHNKASEVFKVENNMIRLYGKDAGYLMTKKSFKNFELTLEFKWNTDTLYARKNNKKNSGVMYLVNKKARDTLWPKGVQFQVKEGGTGDFILLQGVTINVNGKKTESGRSVVSKRFIDAENPIGEWNSIVITCKDGFIEQKLNGTLVNSGTDVSVLNGRILLQYEGFPIDFRNIEIMSL</sequence>
<gene>
    <name evidence="2" type="ORF">RHP49_11790</name>
</gene>
<name>A0ABY9Y014_9FLAO</name>
<evidence type="ECO:0000259" key="1">
    <source>
        <dbReference type="Pfam" id="PF06439"/>
    </source>
</evidence>
<dbReference type="RefSeq" id="WP_415861560.1">
    <property type="nucleotide sequence ID" value="NZ_CP134536.1"/>
</dbReference>
<dbReference type="Proteomes" id="UP001303407">
    <property type="component" value="Chromosome"/>
</dbReference>
<dbReference type="Gene3D" id="2.60.120.560">
    <property type="entry name" value="Exo-inulinase, domain 1"/>
    <property type="match status" value="1"/>
</dbReference>
<evidence type="ECO:0000313" key="3">
    <source>
        <dbReference type="Proteomes" id="UP001303407"/>
    </source>
</evidence>
<dbReference type="Pfam" id="PF06439">
    <property type="entry name" value="3keto-disac_hyd"/>
    <property type="match status" value="1"/>
</dbReference>
<evidence type="ECO:0000313" key="2">
    <source>
        <dbReference type="EMBL" id="WNH11577.1"/>
    </source>
</evidence>
<proteinExistence type="predicted"/>
<accession>A0ABY9Y014</accession>
<organism evidence="2 3">
    <name type="scientific">Thalassobellus suaedae</name>
    <dbReference type="NCBI Taxonomy" id="3074124"/>
    <lineage>
        <taxon>Bacteria</taxon>
        <taxon>Pseudomonadati</taxon>
        <taxon>Bacteroidota</taxon>
        <taxon>Flavobacteriia</taxon>
        <taxon>Flavobacteriales</taxon>
        <taxon>Flavobacteriaceae</taxon>
        <taxon>Thalassobellus</taxon>
    </lineage>
</organism>